<dbReference type="GO" id="GO:0006265">
    <property type="term" value="P:DNA topological change"/>
    <property type="evidence" value="ECO:0007669"/>
    <property type="project" value="InterPro"/>
</dbReference>
<dbReference type="STRING" id="1653476.THC_0071"/>
<dbReference type="InterPro" id="IPR006171">
    <property type="entry name" value="TOPRIM_dom"/>
</dbReference>
<dbReference type="InterPro" id="IPR013497">
    <property type="entry name" value="Topo_IA_cen"/>
</dbReference>
<dbReference type="EMBL" id="AP014945">
    <property type="protein sequence ID" value="BAU22477.1"/>
    <property type="molecule type" value="Genomic_DNA"/>
</dbReference>
<evidence type="ECO:0000259" key="11">
    <source>
        <dbReference type="PROSITE" id="PS50880"/>
    </source>
</evidence>
<dbReference type="GO" id="GO:0003677">
    <property type="term" value="F:DNA binding"/>
    <property type="evidence" value="ECO:0007669"/>
    <property type="project" value="UniProtKB-KW"/>
</dbReference>
<dbReference type="PANTHER" id="PTHR42785:SF1">
    <property type="entry name" value="DNA TOPOISOMERASE"/>
    <property type="match status" value="1"/>
</dbReference>
<evidence type="ECO:0000256" key="5">
    <source>
        <dbReference type="ARBA" id="ARBA00023125"/>
    </source>
</evidence>
<keyword evidence="4" id="KW-0799">Topoisomerase</keyword>
<evidence type="ECO:0000256" key="7">
    <source>
        <dbReference type="ARBA" id="ARBA00030003"/>
    </source>
</evidence>
<proteinExistence type="inferred from homology"/>
<evidence type="ECO:0000313" key="13">
    <source>
        <dbReference type="EMBL" id="BAU22477.1"/>
    </source>
</evidence>
<dbReference type="NCBIfam" id="TIGR01051">
    <property type="entry name" value="topA_bact"/>
    <property type="match status" value="1"/>
</dbReference>
<evidence type="ECO:0000256" key="8">
    <source>
        <dbReference type="ARBA" id="ARBA00031985"/>
    </source>
</evidence>
<dbReference type="PROSITE" id="PS52039">
    <property type="entry name" value="TOPO_IA_2"/>
    <property type="match status" value="1"/>
</dbReference>
<dbReference type="InterPro" id="IPR003602">
    <property type="entry name" value="Topo_IA_DNA-bd_dom"/>
</dbReference>
<gene>
    <name evidence="13" type="ORF">THC_0071</name>
</gene>
<reference evidence="13 14" key="1">
    <citation type="journal article" date="2016" name="Int. J. Syst. Evol. Microbiol.">
        <title>Caldimicrobium thiodismutans sp. nov., a sulfur-disproportionating bacterium isolated from a hot spring, and emended description of the genus Caldimicrobium.</title>
        <authorList>
            <person name="Kojima H."/>
            <person name="Umezawa K."/>
            <person name="Fukui M."/>
        </authorList>
    </citation>
    <scope>NUCLEOTIDE SEQUENCE [LARGE SCALE GENOMIC DNA]</scope>
    <source>
        <strain evidence="13 14">TF1</strain>
    </source>
</reference>
<dbReference type="SMART" id="SM00493">
    <property type="entry name" value="TOPRIM"/>
    <property type="match status" value="1"/>
</dbReference>
<dbReference type="PRINTS" id="PR00417">
    <property type="entry name" value="PRTPISMRASEI"/>
</dbReference>
<keyword evidence="5" id="KW-0238">DNA-binding</keyword>
<dbReference type="GO" id="GO:0003917">
    <property type="term" value="F:DNA topoisomerase type I (single strand cut, ATP-independent) activity"/>
    <property type="evidence" value="ECO:0007669"/>
    <property type="project" value="UniProtKB-EC"/>
</dbReference>
<dbReference type="PROSITE" id="PS50880">
    <property type="entry name" value="TOPRIM"/>
    <property type="match status" value="1"/>
</dbReference>
<dbReference type="EC" id="5.6.2.1" evidence="3"/>
<organism evidence="13 14">
    <name type="scientific">Caldimicrobium thiodismutans</name>
    <dbReference type="NCBI Taxonomy" id="1653476"/>
    <lineage>
        <taxon>Bacteria</taxon>
        <taxon>Pseudomonadati</taxon>
        <taxon>Thermodesulfobacteriota</taxon>
        <taxon>Thermodesulfobacteria</taxon>
        <taxon>Thermodesulfobacteriales</taxon>
        <taxon>Thermodesulfobacteriaceae</taxon>
        <taxon>Caldimicrobium</taxon>
    </lineage>
</organism>
<reference evidence="14" key="2">
    <citation type="journal article" date="2016" name="Int. J. Syst. Evol. Microbiol.">
        <title>Caldimicrobium thiodismutans sp. nov., a sulfur-disproportionating bacterium isolated from a hot spring.</title>
        <authorList>
            <person name="Kojima H."/>
            <person name="Umezawa K."/>
            <person name="Fukui M."/>
        </authorList>
    </citation>
    <scope>NUCLEOTIDE SEQUENCE [LARGE SCALE GENOMIC DNA]</scope>
    <source>
        <strain evidence="14">TF1</strain>
    </source>
</reference>
<evidence type="ECO:0000256" key="3">
    <source>
        <dbReference type="ARBA" id="ARBA00012891"/>
    </source>
</evidence>
<evidence type="ECO:0000259" key="12">
    <source>
        <dbReference type="PROSITE" id="PS52039"/>
    </source>
</evidence>
<dbReference type="KEGG" id="cthi:THC_0071"/>
<evidence type="ECO:0000256" key="6">
    <source>
        <dbReference type="ARBA" id="ARBA00023235"/>
    </source>
</evidence>
<feature type="domain" description="Topo IA-type catalytic" evidence="12">
    <location>
        <begin position="141"/>
        <end position="556"/>
    </location>
</feature>
<evidence type="ECO:0000256" key="9">
    <source>
        <dbReference type="ARBA" id="ARBA00032235"/>
    </source>
</evidence>
<sequence length="559" mass="64786">MTKKLNGKNKFLFIVESPSKIKTLSKILNNSGHSFLFLATFGHIKDLPIKSMGINPHTFDPYLEVLNSKRAVLSKLKKLLSSVNKIYIATDPDREGEAIGYHLLEYIQKNQPFPLEIKRIELREITEIGIKNAFNNLRDIDENLYTAWKARRVLDRLIGYKVSPFLSKNFKKALSAGRVQSPALRLITEREKEIETFRPEKSYSLMVIAESSSGECFEIELFSKKELLKTKNSEGLLEIFKEYLEGKEIELSSIKDKTLKKYPPQPLKTSTLIEVAGKFLGLSPKETMKIAQTLYEEGYITYMRTDSTRVSPLAKKEAKAYIERLFGKEYVGGERKVKLSAHAQDAHECIRPTQILRQTPPIGKRERALYELIKRIFLASQMREAIYAERMYVFKNAYLPKDLKLILKRQKLVFDGYLLLLGREEKEDKDFPDLREGDLLKIKGYKIKEHITKPPERYTPQSLIKKLEALGIGRPSTYASMLDILFTRGYIEEEGRYLKPTELGRRVCEFLERVTPLFMDYQFTANLEKALDEIAEEKRSYYSTVKEVFEILEGYLSKR</sequence>
<dbReference type="Gene3D" id="3.40.50.140">
    <property type="match status" value="1"/>
</dbReference>
<comment type="similarity">
    <text evidence="2">Belongs to the type IA topoisomerase family.</text>
</comment>
<dbReference type="InterPro" id="IPR013826">
    <property type="entry name" value="Topo_IA_cen_sub3"/>
</dbReference>
<dbReference type="Gene3D" id="1.10.290.10">
    <property type="entry name" value="Topoisomerase I, domain 4"/>
    <property type="match status" value="1"/>
</dbReference>
<evidence type="ECO:0000256" key="2">
    <source>
        <dbReference type="ARBA" id="ARBA00009446"/>
    </source>
</evidence>
<dbReference type="InterPro" id="IPR003601">
    <property type="entry name" value="Topo_IA_2"/>
</dbReference>
<dbReference type="InterPro" id="IPR023405">
    <property type="entry name" value="Topo_IA_core_domain"/>
</dbReference>
<dbReference type="PROSITE" id="PS00396">
    <property type="entry name" value="TOPO_IA_1"/>
    <property type="match status" value="1"/>
</dbReference>
<dbReference type="OrthoDB" id="9804262at2"/>
<evidence type="ECO:0000256" key="10">
    <source>
        <dbReference type="ARBA" id="ARBA00032877"/>
    </source>
</evidence>
<dbReference type="PATRIC" id="fig|1653476.3.peg.75"/>
<dbReference type="PANTHER" id="PTHR42785">
    <property type="entry name" value="DNA TOPOISOMERASE, TYPE IA, CORE"/>
    <property type="match status" value="1"/>
</dbReference>
<dbReference type="Pfam" id="PF01131">
    <property type="entry name" value="Topoisom_bac"/>
    <property type="match status" value="1"/>
</dbReference>
<dbReference type="SUPFAM" id="SSF56712">
    <property type="entry name" value="Prokaryotic type I DNA topoisomerase"/>
    <property type="match status" value="1"/>
</dbReference>
<dbReference type="InterPro" id="IPR013824">
    <property type="entry name" value="Topo_IA_cen_sub1"/>
</dbReference>
<dbReference type="InterPro" id="IPR000380">
    <property type="entry name" value="Topo_IA"/>
</dbReference>
<evidence type="ECO:0000256" key="1">
    <source>
        <dbReference type="ARBA" id="ARBA00000213"/>
    </source>
</evidence>
<feature type="domain" description="Toprim" evidence="11">
    <location>
        <begin position="10"/>
        <end position="125"/>
    </location>
</feature>
<dbReference type="SMART" id="SM00437">
    <property type="entry name" value="TOP1Ac"/>
    <property type="match status" value="1"/>
</dbReference>
<dbReference type="InterPro" id="IPR005733">
    <property type="entry name" value="TopoI_bac-type"/>
</dbReference>
<protein>
    <recommendedName>
        <fullName evidence="3">DNA topoisomerase</fullName>
        <ecNumber evidence="3">5.6.2.1</ecNumber>
    </recommendedName>
    <alternativeName>
        <fullName evidence="10">Omega-protein</fullName>
    </alternativeName>
    <alternativeName>
        <fullName evidence="9">Relaxing enzyme</fullName>
    </alternativeName>
    <alternativeName>
        <fullName evidence="7">Swivelase</fullName>
    </alternativeName>
    <alternativeName>
        <fullName evidence="8">Untwisting enzyme</fullName>
    </alternativeName>
</protein>
<dbReference type="Gene3D" id="2.70.20.10">
    <property type="entry name" value="Topoisomerase I, domain 3"/>
    <property type="match status" value="1"/>
</dbReference>
<dbReference type="SMART" id="SM00436">
    <property type="entry name" value="TOP1Bc"/>
    <property type="match status" value="1"/>
</dbReference>
<dbReference type="CDD" id="cd00186">
    <property type="entry name" value="TOP1Ac"/>
    <property type="match status" value="1"/>
</dbReference>
<dbReference type="InterPro" id="IPR013825">
    <property type="entry name" value="Topo_IA_cen_sub2"/>
</dbReference>
<comment type="catalytic activity">
    <reaction evidence="1">
        <text>ATP-independent breakage of single-stranded DNA, followed by passage and rejoining.</text>
        <dbReference type="EC" id="5.6.2.1"/>
    </reaction>
</comment>
<dbReference type="RefSeq" id="WP_068511693.1">
    <property type="nucleotide sequence ID" value="NZ_AP014945.1"/>
</dbReference>
<evidence type="ECO:0000313" key="14">
    <source>
        <dbReference type="Proteomes" id="UP000068196"/>
    </source>
</evidence>
<keyword evidence="6 13" id="KW-0413">Isomerase</keyword>
<dbReference type="InterPro" id="IPR023406">
    <property type="entry name" value="Topo_IA_AS"/>
</dbReference>
<name>A0A0U4VZY4_9BACT</name>
<accession>A0A0U4VZY4</accession>
<dbReference type="Gene3D" id="1.10.460.10">
    <property type="entry name" value="Topoisomerase I, domain 2"/>
    <property type="match status" value="1"/>
</dbReference>
<dbReference type="AlphaFoldDB" id="A0A0U4VZY4"/>
<dbReference type="Pfam" id="PF01751">
    <property type="entry name" value="Toprim"/>
    <property type="match status" value="1"/>
</dbReference>
<evidence type="ECO:0000256" key="4">
    <source>
        <dbReference type="ARBA" id="ARBA00023029"/>
    </source>
</evidence>
<keyword evidence="14" id="KW-1185">Reference proteome</keyword>
<dbReference type="Proteomes" id="UP000068196">
    <property type="component" value="Chromosome"/>
</dbReference>